<dbReference type="InterPro" id="IPR001810">
    <property type="entry name" value="F-box_dom"/>
</dbReference>
<dbReference type="VEuPathDB" id="FungiDB:CHGG_08052"/>
<reference evidence="3" key="1">
    <citation type="journal article" date="2015" name="Genome Announc.">
        <title>Draft genome sequence of the cellulolytic fungus Chaetomium globosum.</title>
        <authorList>
            <person name="Cuomo C.A."/>
            <person name="Untereiner W.A."/>
            <person name="Ma L.-J."/>
            <person name="Grabherr M."/>
            <person name="Birren B.W."/>
        </authorList>
    </citation>
    <scope>NUCLEOTIDE SEQUENCE [LARGE SCALE GENOMIC DNA]</scope>
    <source>
        <strain evidence="3">ATCC 6205 / CBS 148.51 / DSM 1962 / NBRC 6347 / NRRL 1970</strain>
    </source>
</reference>
<dbReference type="CDD" id="cd09917">
    <property type="entry name" value="F-box_SF"/>
    <property type="match status" value="1"/>
</dbReference>
<dbReference type="OMA" id="MGRWEAS"/>
<feature type="domain" description="F-box" evidence="1">
    <location>
        <begin position="25"/>
        <end position="60"/>
    </location>
</feature>
<accession>Q2GVF2</accession>
<keyword evidence="3" id="KW-1185">Reference proteome</keyword>
<dbReference type="OrthoDB" id="4583756at2759"/>
<proteinExistence type="predicted"/>
<dbReference type="Pfam" id="PF12937">
    <property type="entry name" value="F-box-like"/>
    <property type="match status" value="1"/>
</dbReference>
<protein>
    <recommendedName>
        <fullName evidence="1">F-box domain-containing protein</fullName>
    </recommendedName>
</protein>
<dbReference type="RefSeq" id="XP_001225708.1">
    <property type="nucleotide sequence ID" value="XM_001225707.1"/>
</dbReference>
<dbReference type="Proteomes" id="UP000001056">
    <property type="component" value="Unassembled WGS sequence"/>
</dbReference>
<organism evidence="2 3">
    <name type="scientific">Chaetomium globosum (strain ATCC 6205 / CBS 148.51 / DSM 1962 / NBRC 6347 / NRRL 1970)</name>
    <name type="common">Soil fungus</name>
    <dbReference type="NCBI Taxonomy" id="306901"/>
    <lineage>
        <taxon>Eukaryota</taxon>
        <taxon>Fungi</taxon>
        <taxon>Dikarya</taxon>
        <taxon>Ascomycota</taxon>
        <taxon>Pezizomycotina</taxon>
        <taxon>Sordariomycetes</taxon>
        <taxon>Sordariomycetidae</taxon>
        <taxon>Sordariales</taxon>
        <taxon>Chaetomiaceae</taxon>
        <taxon>Chaetomium</taxon>
    </lineage>
</organism>
<name>Q2GVF2_CHAGB</name>
<dbReference type="HOGENOM" id="CLU_830448_0_0_1"/>
<gene>
    <name evidence="2" type="ORF">CHGG_08052</name>
</gene>
<sequence length="338" mass="37986">MPTRARMPGNLGALVTVEDVVGVLELGAHILGFLDDLEDLRNAALTSRRFNRAAQFYLWAAIKPPYLYADPRWADRRPFWDRFAPFLQRNTTSLRVEMRVVAPGLFREISMGRWEASASTAASARWLLAKEGVDSFFTGLKEVLTRTPRLRNFVARDVPRVLDLVDLLHRHHPQLAALDITASRDDTFGFLSVPAYNLDEWKFRVRNDPSYTIPLGNTVNFGLDIHLAPGVQFHQPARPAPQQHSAADSQPLRLKTLTLGYGFEIHDKVSIQHVGPLPRPHSLESLTDLTVLEGLHMDGLHNKDGSQIIELGQDHSYSLISARIPPGVNQLPQLHKLT</sequence>
<dbReference type="AlphaFoldDB" id="Q2GVF2"/>
<dbReference type="InParanoid" id="Q2GVF2"/>
<dbReference type="GeneID" id="4393944"/>
<evidence type="ECO:0000313" key="2">
    <source>
        <dbReference type="EMBL" id="EAQ86799.1"/>
    </source>
</evidence>
<dbReference type="EMBL" id="CH408033">
    <property type="protein sequence ID" value="EAQ86799.1"/>
    <property type="molecule type" value="Genomic_DNA"/>
</dbReference>
<evidence type="ECO:0000259" key="1">
    <source>
        <dbReference type="Pfam" id="PF12937"/>
    </source>
</evidence>
<dbReference type="eggNOG" id="ENOG502RJ0Q">
    <property type="taxonomic scope" value="Eukaryota"/>
</dbReference>
<evidence type="ECO:0000313" key="3">
    <source>
        <dbReference type="Proteomes" id="UP000001056"/>
    </source>
</evidence>